<dbReference type="InterPro" id="IPR036249">
    <property type="entry name" value="Thioredoxin-like_sf"/>
</dbReference>
<dbReference type="PROSITE" id="PS50033">
    <property type="entry name" value="UBX"/>
    <property type="match status" value="1"/>
</dbReference>
<dbReference type="Gene3D" id="3.40.30.10">
    <property type="entry name" value="Glutaredoxin"/>
    <property type="match status" value="1"/>
</dbReference>
<comment type="caution">
    <text evidence="3">The sequence shown here is derived from an EMBL/GenBank/DDBJ whole genome shotgun (WGS) entry which is preliminary data.</text>
</comment>
<feature type="region of interest" description="Disordered" evidence="1">
    <location>
        <begin position="171"/>
        <end position="228"/>
    </location>
</feature>
<dbReference type="Pfam" id="PF23187">
    <property type="entry name" value="UBX7_N"/>
    <property type="match status" value="1"/>
</dbReference>
<dbReference type="InterPro" id="IPR001012">
    <property type="entry name" value="UBX_dom"/>
</dbReference>
<reference evidence="3" key="1">
    <citation type="journal article" date="2023" name="Plant J.">
        <title>The genome of the king protea, Protea cynaroides.</title>
        <authorList>
            <person name="Chang J."/>
            <person name="Duong T.A."/>
            <person name="Schoeman C."/>
            <person name="Ma X."/>
            <person name="Roodt D."/>
            <person name="Barker N."/>
            <person name="Li Z."/>
            <person name="Van de Peer Y."/>
            <person name="Mizrachi E."/>
        </authorList>
    </citation>
    <scope>NUCLEOTIDE SEQUENCE</scope>
    <source>
        <tissue evidence="3">Young leaves</tissue>
    </source>
</reference>
<name>A0A9Q0QQK5_9MAGN</name>
<dbReference type="Pfam" id="PF00789">
    <property type="entry name" value="UBX"/>
    <property type="match status" value="1"/>
</dbReference>
<keyword evidence="4" id="KW-1185">Reference proteome</keyword>
<feature type="compositionally biased region" description="Low complexity" evidence="1">
    <location>
        <begin position="178"/>
        <end position="188"/>
    </location>
</feature>
<proteinExistence type="predicted"/>
<feature type="compositionally biased region" description="Polar residues" evidence="1">
    <location>
        <begin position="501"/>
        <end position="530"/>
    </location>
</feature>
<dbReference type="Gene3D" id="3.10.20.90">
    <property type="entry name" value="Phosphatidylinositol 3-kinase Catalytic Subunit, Chain A, domain 1"/>
    <property type="match status" value="1"/>
</dbReference>
<dbReference type="EMBL" id="JAMYWD010000006">
    <property type="protein sequence ID" value="KAJ4968220.1"/>
    <property type="molecule type" value="Genomic_DNA"/>
</dbReference>
<protein>
    <recommendedName>
        <fullName evidence="2">UBX domain-containing protein</fullName>
    </recommendedName>
</protein>
<dbReference type="SMART" id="SM00166">
    <property type="entry name" value="UBX"/>
    <property type="match status" value="1"/>
</dbReference>
<dbReference type="SUPFAM" id="SSF54236">
    <property type="entry name" value="Ubiquitin-like"/>
    <property type="match status" value="1"/>
</dbReference>
<feature type="domain" description="UBX" evidence="2">
    <location>
        <begin position="348"/>
        <end position="426"/>
    </location>
</feature>
<dbReference type="PANTHER" id="PTHR47770">
    <property type="entry name" value="PLANT UBX DOMAIN-CONTAINING PROTEIN 11"/>
    <property type="match status" value="1"/>
</dbReference>
<evidence type="ECO:0000256" key="1">
    <source>
        <dbReference type="SAM" id="MobiDB-lite"/>
    </source>
</evidence>
<feature type="region of interest" description="Disordered" evidence="1">
    <location>
        <begin position="436"/>
        <end position="458"/>
    </location>
</feature>
<dbReference type="OrthoDB" id="2445133at2759"/>
<evidence type="ECO:0000313" key="3">
    <source>
        <dbReference type="EMBL" id="KAJ4968220.1"/>
    </source>
</evidence>
<accession>A0A9Q0QQK5</accession>
<gene>
    <name evidence="3" type="ORF">NE237_014921</name>
</gene>
<sequence>MAVAHELIGLIVSHKLFKALPVTEMEISSLTFKGSISDAIVEAKRQRKLFVVYISGEDKDSMLLEQSTWMDLNVAESMSKYCIFLHLPQGSTDASQFSAIYPQKSVPCVTAIGYNGVQMWQHEGYINAEDLVSWMEKAWLSLRNQETTATFLTAALASKESELMSPQFPNAALSAQGSSSSTEVPSSSTDKPPLQDAENKQLVTSVPVDSGCEPSVELKTETDAESSPQLIHAHEWVSGINEQSPSLNEVSRKFENPETVVPGSSGIECTSVSVGDGCSAPQANTNMNDHSSEVSQESSEKISNDVGNSLRGTKAEVPQSSSEMIGNDADNSLRNAKADMLDNSGDISKSNDVHLNVRLPDGASLRKKFSVTDTLKMVKDYVDENQTTGIGSYDLAIPYPRKVFDVHDLSKTLTELGLINRQALIVVPHHLAAKTHRGPSSSIEHSNSSHQVDPSSGTNGGYFGYVRRILSYMNPFSYLGGNASSPSSSQESNDGLWQYRPNPNLQNNLRERNQSLYPPSQGTPSTGEGTSKSRKPMSGFGSNIHTLKDTDDDSQFKGGNAFWNGNSTQYGSDGDKR</sequence>
<dbReference type="SUPFAM" id="SSF52833">
    <property type="entry name" value="Thioredoxin-like"/>
    <property type="match status" value="1"/>
</dbReference>
<dbReference type="Proteomes" id="UP001141806">
    <property type="component" value="Unassembled WGS sequence"/>
</dbReference>
<organism evidence="3 4">
    <name type="scientific">Protea cynaroides</name>
    <dbReference type="NCBI Taxonomy" id="273540"/>
    <lineage>
        <taxon>Eukaryota</taxon>
        <taxon>Viridiplantae</taxon>
        <taxon>Streptophyta</taxon>
        <taxon>Embryophyta</taxon>
        <taxon>Tracheophyta</taxon>
        <taxon>Spermatophyta</taxon>
        <taxon>Magnoliopsida</taxon>
        <taxon>Proteales</taxon>
        <taxon>Proteaceae</taxon>
        <taxon>Protea</taxon>
    </lineage>
</organism>
<dbReference type="AlphaFoldDB" id="A0A9Q0QQK5"/>
<evidence type="ECO:0000313" key="4">
    <source>
        <dbReference type="Proteomes" id="UP001141806"/>
    </source>
</evidence>
<evidence type="ECO:0000259" key="2">
    <source>
        <dbReference type="PROSITE" id="PS50033"/>
    </source>
</evidence>
<dbReference type="PANTHER" id="PTHR47770:SF1">
    <property type="entry name" value="PLANT UBX DOMAIN-CONTAINING PROTEIN 11"/>
    <property type="match status" value="1"/>
</dbReference>
<dbReference type="InterPro" id="IPR029071">
    <property type="entry name" value="Ubiquitin-like_domsf"/>
</dbReference>
<feature type="region of interest" description="Disordered" evidence="1">
    <location>
        <begin position="482"/>
        <end position="577"/>
    </location>
</feature>
<feature type="compositionally biased region" description="Polar residues" evidence="1">
    <location>
        <begin position="318"/>
        <end position="327"/>
    </location>
</feature>
<feature type="region of interest" description="Disordered" evidence="1">
    <location>
        <begin position="280"/>
        <end position="327"/>
    </location>
</feature>
<dbReference type="CDD" id="cd01767">
    <property type="entry name" value="UBX"/>
    <property type="match status" value="1"/>
</dbReference>
<feature type="compositionally biased region" description="Low complexity" evidence="1">
    <location>
        <begin position="440"/>
        <end position="449"/>
    </location>
</feature>
<feature type="compositionally biased region" description="Polar residues" evidence="1">
    <location>
        <begin position="281"/>
        <end position="297"/>
    </location>
</feature>